<organism evidence="2 3">
    <name type="scientific">Parnassius mnemosyne</name>
    <name type="common">clouded apollo</name>
    <dbReference type="NCBI Taxonomy" id="213953"/>
    <lineage>
        <taxon>Eukaryota</taxon>
        <taxon>Metazoa</taxon>
        <taxon>Ecdysozoa</taxon>
        <taxon>Arthropoda</taxon>
        <taxon>Hexapoda</taxon>
        <taxon>Insecta</taxon>
        <taxon>Pterygota</taxon>
        <taxon>Neoptera</taxon>
        <taxon>Endopterygota</taxon>
        <taxon>Lepidoptera</taxon>
        <taxon>Glossata</taxon>
        <taxon>Ditrysia</taxon>
        <taxon>Papilionoidea</taxon>
        <taxon>Papilionidae</taxon>
        <taxon>Parnassiinae</taxon>
        <taxon>Parnassini</taxon>
        <taxon>Parnassius</taxon>
        <taxon>Driopa</taxon>
    </lineage>
</organism>
<keyword evidence="3" id="KW-1185">Reference proteome</keyword>
<feature type="domain" description="PiggyBac transposable element-derived protein" evidence="1">
    <location>
        <begin position="1"/>
        <end position="109"/>
    </location>
</feature>
<evidence type="ECO:0000313" key="3">
    <source>
        <dbReference type="Proteomes" id="UP001314205"/>
    </source>
</evidence>
<reference evidence="2 3" key="1">
    <citation type="submission" date="2023-11" db="EMBL/GenBank/DDBJ databases">
        <authorList>
            <person name="Hedman E."/>
            <person name="Englund M."/>
            <person name="Stromberg M."/>
            <person name="Nyberg Akerstrom W."/>
            <person name="Nylinder S."/>
            <person name="Jareborg N."/>
            <person name="Kallberg Y."/>
            <person name="Kronander E."/>
        </authorList>
    </citation>
    <scope>NUCLEOTIDE SEQUENCE [LARGE SCALE GENOMIC DNA]</scope>
</reference>
<dbReference type="Pfam" id="PF13843">
    <property type="entry name" value="DDE_Tnp_1_7"/>
    <property type="match status" value="1"/>
</dbReference>
<dbReference type="PANTHER" id="PTHR46599:SF6">
    <property type="entry name" value="DUAL SPECIFICITY PHOSPHATASE 26"/>
    <property type="match status" value="1"/>
</dbReference>
<dbReference type="PANTHER" id="PTHR46599">
    <property type="entry name" value="PIGGYBAC TRANSPOSABLE ELEMENT-DERIVED PROTEIN 4"/>
    <property type="match status" value="1"/>
</dbReference>
<proteinExistence type="predicted"/>
<dbReference type="EMBL" id="CAVLGL010000089">
    <property type="protein sequence ID" value="CAK1594216.1"/>
    <property type="molecule type" value="Genomic_DNA"/>
</dbReference>
<sequence length="131" mass="15003">MSKNRFETLLNCLRFDDASTRDERRSSDKAALISQLFEKLIQNCKEVCSIGSYAFIDEMLVAFRGRCRFKMYMPKKPNKYGLKIMCMTDAKNGYFVDAYIYLGKDSDSQGLPIEYQTEQTHASGFAIGCVD</sequence>
<dbReference type="Proteomes" id="UP001314205">
    <property type="component" value="Unassembled WGS sequence"/>
</dbReference>
<comment type="caution">
    <text evidence="2">The sequence shown here is derived from an EMBL/GenBank/DDBJ whole genome shotgun (WGS) entry which is preliminary data.</text>
</comment>
<protein>
    <recommendedName>
        <fullName evidence="1">PiggyBac transposable element-derived protein domain-containing protein</fullName>
    </recommendedName>
</protein>
<evidence type="ECO:0000313" key="2">
    <source>
        <dbReference type="EMBL" id="CAK1594216.1"/>
    </source>
</evidence>
<dbReference type="AlphaFoldDB" id="A0AAV1LGJ3"/>
<dbReference type="InterPro" id="IPR029526">
    <property type="entry name" value="PGBD"/>
</dbReference>
<evidence type="ECO:0000259" key="1">
    <source>
        <dbReference type="Pfam" id="PF13843"/>
    </source>
</evidence>
<accession>A0AAV1LGJ3</accession>
<gene>
    <name evidence="2" type="ORF">PARMNEM_LOCUS13890</name>
</gene>
<name>A0AAV1LGJ3_9NEOP</name>